<reference evidence="1" key="1">
    <citation type="submission" date="2014-11" db="EMBL/GenBank/DDBJ databases">
        <authorList>
            <person name="Amaro Gonzalez C."/>
        </authorList>
    </citation>
    <scope>NUCLEOTIDE SEQUENCE</scope>
</reference>
<protein>
    <submittedName>
        <fullName evidence="1">Uncharacterized protein</fullName>
    </submittedName>
</protein>
<reference evidence="1" key="2">
    <citation type="journal article" date="2015" name="Fish Shellfish Immunol.">
        <title>Early steps in the European eel (Anguilla anguilla)-Vibrio vulnificus interaction in the gills: Role of the RtxA13 toxin.</title>
        <authorList>
            <person name="Callol A."/>
            <person name="Pajuelo D."/>
            <person name="Ebbesson L."/>
            <person name="Teles M."/>
            <person name="MacKenzie S."/>
            <person name="Amaro C."/>
        </authorList>
    </citation>
    <scope>NUCLEOTIDE SEQUENCE</scope>
</reference>
<sequence length="45" mass="5260">MENLWGRIWSFRNGTVWFTQQCIQAFFLNTMIVSINSSTSTETNV</sequence>
<accession>A0A0E9V2L9</accession>
<evidence type="ECO:0000313" key="1">
    <source>
        <dbReference type="EMBL" id="JAH72267.1"/>
    </source>
</evidence>
<name>A0A0E9V2L9_ANGAN</name>
<dbReference type="AlphaFoldDB" id="A0A0E9V2L9"/>
<dbReference type="EMBL" id="GBXM01036310">
    <property type="protein sequence ID" value="JAH72267.1"/>
    <property type="molecule type" value="Transcribed_RNA"/>
</dbReference>
<organism evidence="1">
    <name type="scientific">Anguilla anguilla</name>
    <name type="common">European freshwater eel</name>
    <name type="synonym">Muraena anguilla</name>
    <dbReference type="NCBI Taxonomy" id="7936"/>
    <lineage>
        <taxon>Eukaryota</taxon>
        <taxon>Metazoa</taxon>
        <taxon>Chordata</taxon>
        <taxon>Craniata</taxon>
        <taxon>Vertebrata</taxon>
        <taxon>Euteleostomi</taxon>
        <taxon>Actinopterygii</taxon>
        <taxon>Neopterygii</taxon>
        <taxon>Teleostei</taxon>
        <taxon>Anguilliformes</taxon>
        <taxon>Anguillidae</taxon>
        <taxon>Anguilla</taxon>
    </lineage>
</organism>
<proteinExistence type="predicted"/>